<reference evidence="2 3" key="1">
    <citation type="submission" date="2015-09" db="EMBL/GenBank/DDBJ databases">
        <authorList>
            <consortium name="Pathogen Informatics"/>
        </authorList>
    </citation>
    <scope>NUCLEOTIDE SEQUENCE [LARGE SCALE GENOMIC DNA]</scope>
    <source>
        <strain evidence="2 3">2789STDY5608850</strain>
    </source>
</reference>
<proteinExistence type="predicted"/>
<dbReference type="NCBIfam" id="TIGR04088">
    <property type="entry name" value="cognate_SipW"/>
    <property type="match status" value="1"/>
</dbReference>
<evidence type="ECO:0000313" key="3">
    <source>
        <dbReference type="Proteomes" id="UP000095651"/>
    </source>
</evidence>
<organism evidence="2 3">
    <name type="scientific">Hungatella hathewayi</name>
    <dbReference type="NCBI Taxonomy" id="154046"/>
    <lineage>
        <taxon>Bacteria</taxon>
        <taxon>Bacillati</taxon>
        <taxon>Bacillota</taxon>
        <taxon>Clostridia</taxon>
        <taxon>Lachnospirales</taxon>
        <taxon>Lachnospiraceae</taxon>
        <taxon>Hungatella</taxon>
    </lineage>
</organism>
<dbReference type="Pfam" id="PF12389">
    <property type="entry name" value="Peptidase_M73"/>
    <property type="match status" value="1"/>
</dbReference>
<dbReference type="RefSeq" id="WP_172683621.1">
    <property type="nucleotide sequence ID" value="NZ_CABIXC010000005.1"/>
</dbReference>
<dbReference type="Proteomes" id="UP000095651">
    <property type="component" value="Unassembled WGS sequence"/>
</dbReference>
<dbReference type="InterPro" id="IPR022121">
    <property type="entry name" value="Peptidase_M73_camelysin"/>
</dbReference>
<dbReference type="InterPro" id="IPR023833">
    <property type="entry name" value="Signal_pept_SipW-depend-type"/>
</dbReference>
<dbReference type="InterPro" id="IPR024008">
    <property type="entry name" value="BsaA"/>
</dbReference>
<dbReference type="AlphaFoldDB" id="A0A174EFW1"/>
<feature type="chain" id="PRO_5008020724" evidence="1">
    <location>
        <begin position="26"/>
        <end position="319"/>
    </location>
</feature>
<dbReference type="EMBL" id="CYZE01000005">
    <property type="protein sequence ID" value="CUO35446.1"/>
    <property type="molecule type" value="Genomic_DNA"/>
</dbReference>
<sequence>MRKNKKAFMGLAALAAVAVIGGTWAYWNQDLSAVNEFETGKYDTDITETFTPPAPGEWVPGVEVEKKVTVTNKGDVKLAALATVNQVWVRTEDVIDTDDEKEGKPIPPKAGEYFDLMFQNGDAMEYASIVSWGSEVVALESVKDAAAGMGITATVSGLDDTAAAGKWVMVNAVNTMDTDGKETNSDGKGFSDVQFIYNGIVEAEGTDGKDATPLLLEGATLNKAINTTITAKKTTTSVDENGNTVTRTETTKNAAFGYDSAKYTMTINATTVQATKSAIEEIFGAKNINKDQIDEFLAVNGNHMIAEELPAETNETVQP</sequence>
<feature type="signal peptide" evidence="1">
    <location>
        <begin position="1"/>
        <end position="25"/>
    </location>
</feature>
<evidence type="ECO:0000256" key="1">
    <source>
        <dbReference type="SAM" id="SignalP"/>
    </source>
</evidence>
<keyword evidence="1" id="KW-0732">Signal</keyword>
<name>A0A174EFW1_9FIRM</name>
<accession>A0A174EFW1</accession>
<gene>
    <name evidence="2" type="ORF">ERS852407_02592</name>
</gene>
<protein>
    <submittedName>
        <fullName evidence="2">Camelysin metallo-endopeptidase</fullName>
    </submittedName>
</protein>
<dbReference type="NCBIfam" id="TIGR04090">
    <property type="entry name" value="exp_by_SipW_IV"/>
    <property type="match status" value="1"/>
</dbReference>
<evidence type="ECO:0000313" key="2">
    <source>
        <dbReference type="EMBL" id="CUO35446.1"/>
    </source>
</evidence>